<evidence type="ECO:0000259" key="5">
    <source>
        <dbReference type="PROSITE" id="PS50977"/>
    </source>
</evidence>
<keyword evidence="2 4" id="KW-0238">DNA-binding</keyword>
<reference evidence="6 7" key="1">
    <citation type="submission" date="2023-09" db="EMBL/GenBank/DDBJ databases">
        <authorList>
            <person name="Rey-Velasco X."/>
        </authorList>
    </citation>
    <scope>NUCLEOTIDE SEQUENCE [LARGE SCALE GENOMIC DNA]</scope>
    <source>
        <strain evidence="6 7">W335</strain>
    </source>
</reference>
<dbReference type="InterPro" id="IPR001647">
    <property type="entry name" value="HTH_TetR"/>
</dbReference>
<dbReference type="SUPFAM" id="SSF46689">
    <property type="entry name" value="Homeodomain-like"/>
    <property type="match status" value="1"/>
</dbReference>
<dbReference type="PANTHER" id="PTHR47506:SF1">
    <property type="entry name" value="HTH-TYPE TRANSCRIPTIONAL REGULATOR YJDC"/>
    <property type="match status" value="1"/>
</dbReference>
<dbReference type="Pfam" id="PF00440">
    <property type="entry name" value="TetR_N"/>
    <property type="match status" value="1"/>
</dbReference>
<evidence type="ECO:0000313" key="7">
    <source>
        <dbReference type="Proteomes" id="UP001251857"/>
    </source>
</evidence>
<dbReference type="SUPFAM" id="SSF48498">
    <property type="entry name" value="Tetracyclin repressor-like, C-terminal domain"/>
    <property type="match status" value="1"/>
</dbReference>
<dbReference type="InterPro" id="IPR036271">
    <property type="entry name" value="Tet_transcr_reg_TetR-rel_C_sf"/>
</dbReference>
<name>A0ABU3C2L6_9GAMM</name>
<evidence type="ECO:0000256" key="3">
    <source>
        <dbReference type="ARBA" id="ARBA00023163"/>
    </source>
</evidence>
<keyword evidence="1" id="KW-0805">Transcription regulation</keyword>
<dbReference type="InterPro" id="IPR011075">
    <property type="entry name" value="TetR_C"/>
</dbReference>
<evidence type="ECO:0000256" key="2">
    <source>
        <dbReference type="ARBA" id="ARBA00023125"/>
    </source>
</evidence>
<organism evidence="6 7">
    <name type="scientific">Spectribacter hydrogenoxidans</name>
    <dbReference type="NCBI Taxonomy" id="3075608"/>
    <lineage>
        <taxon>Bacteria</taxon>
        <taxon>Pseudomonadati</taxon>
        <taxon>Pseudomonadota</taxon>
        <taxon>Gammaproteobacteria</taxon>
        <taxon>Salinisphaerales</taxon>
        <taxon>Salinisphaeraceae</taxon>
        <taxon>Spectribacter</taxon>
    </lineage>
</organism>
<evidence type="ECO:0000256" key="1">
    <source>
        <dbReference type="ARBA" id="ARBA00023015"/>
    </source>
</evidence>
<evidence type="ECO:0000313" key="6">
    <source>
        <dbReference type="EMBL" id="MDT0635803.1"/>
    </source>
</evidence>
<evidence type="ECO:0000256" key="4">
    <source>
        <dbReference type="PROSITE-ProRule" id="PRU00335"/>
    </source>
</evidence>
<comment type="caution">
    <text evidence="6">The sequence shown here is derived from an EMBL/GenBank/DDBJ whole genome shotgun (WGS) entry which is preliminary data.</text>
</comment>
<proteinExistence type="predicted"/>
<dbReference type="PROSITE" id="PS50977">
    <property type="entry name" value="HTH_TETR_2"/>
    <property type="match status" value="1"/>
</dbReference>
<keyword evidence="7" id="KW-1185">Reference proteome</keyword>
<gene>
    <name evidence="6" type="ORF">RM532_12670</name>
</gene>
<feature type="DNA-binding region" description="H-T-H motif" evidence="4">
    <location>
        <begin position="32"/>
        <end position="51"/>
    </location>
</feature>
<keyword evidence="3" id="KW-0804">Transcription</keyword>
<dbReference type="PRINTS" id="PR00455">
    <property type="entry name" value="HTHTETR"/>
</dbReference>
<sequence length="201" mass="21983">MTARGRPRQYDADKALEAAMRLFWSQGLTGTSLDELAAATGMNRPSLYNAFGNKQAIYRRALQRFVDRMGEAPVSRLDRRADIAAALLDFYYAALDIYFDAPQPNGCFVFCTAAPEAVSHPEIRADLRAVIRQVDGILEGRLHRAEAEGQLAAGTSPRTLAAMSQALLHSLAIRARAGESRRGLRRFARESVAALFGRAGA</sequence>
<protein>
    <submittedName>
        <fullName evidence="6">TetR/AcrR family transcriptional regulator</fullName>
    </submittedName>
</protein>
<feature type="domain" description="HTH tetR-type" evidence="5">
    <location>
        <begin position="9"/>
        <end position="69"/>
    </location>
</feature>
<accession>A0ABU3C2L6</accession>
<dbReference type="Pfam" id="PF16925">
    <property type="entry name" value="TetR_C_13"/>
    <property type="match status" value="1"/>
</dbReference>
<dbReference type="Proteomes" id="UP001251857">
    <property type="component" value="Unassembled WGS sequence"/>
</dbReference>
<dbReference type="EMBL" id="JAVRIB010000013">
    <property type="protein sequence ID" value="MDT0635803.1"/>
    <property type="molecule type" value="Genomic_DNA"/>
</dbReference>
<dbReference type="InterPro" id="IPR009057">
    <property type="entry name" value="Homeodomain-like_sf"/>
</dbReference>
<dbReference type="RefSeq" id="WP_311653702.1">
    <property type="nucleotide sequence ID" value="NZ_JAVRIB010000013.1"/>
</dbReference>
<dbReference type="PANTHER" id="PTHR47506">
    <property type="entry name" value="TRANSCRIPTIONAL REGULATORY PROTEIN"/>
    <property type="match status" value="1"/>
</dbReference>
<dbReference type="Gene3D" id="1.10.10.60">
    <property type="entry name" value="Homeodomain-like"/>
    <property type="match status" value="1"/>
</dbReference>
<dbReference type="Gene3D" id="1.10.357.10">
    <property type="entry name" value="Tetracycline Repressor, domain 2"/>
    <property type="match status" value="1"/>
</dbReference>